<proteinExistence type="inferred from homology"/>
<dbReference type="GO" id="GO:0003697">
    <property type="term" value="F:single-stranded DNA binding"/>
    <property type="evidence" value="ECO:0007669"/>
    <property type="project" value="UniProtKB-ARBA"/>
</dbReference>
<name>A0A1X7QWL0_9SACH</name>
<dbReference type="EMBL" id="FXLY01000002">
    <property type="protein sequence ID" value="SMN17835.1"/>
    <property type="molecule type" value="Genomic_DNA"/>
</dbReference>
<dbReference type="NCBIfam" id="TIGR00607">
    <property type="entry name" value="rad52"/>
    <property type="match status" value="1"/>
</dbReference>
<comment type="function">
    <text evidence="5">Involved in DNA double-strand break (DSB) repair and recombination. Promotes the annealing of complementary single-stranded DNA and by stimulation of the RAD51 recombinase.</text>
</comment>
<keyword evidence="9" id="KW-1185">Reference proteome</keyword>
<dbReference type="GO" id="GO:0000730">
    <property type="term" value="P:DNA recombinase assembly"/>
    <property type="evidence" value="ECO:0007669"/>
    <property type="project" value="InterPro"/>
</dbReference>
<feature type="compositionally biased region" description="Polar residues" evidence="7">
    <location>
        <begin position="387"/>
        <end position="431"/>
    </location>
</feature>
<comment type="similarity">
    <text evidence="1">Belongs to the RAD52 family.</text>
</comment>
<dbReference type="SUPFAM" id="SSF54768">
    <property type="entry name" value="dsRNA-binding domain-like"/>
    <property type="match status" value="1"/>
</dbReference>
<organism evidence="8 9">
    <name type="scientific">Maudiozyma saulgeensis</name>
    <dbReference type="NCBI Taxonomy" id="1789683"/>
    <lineage>
        <taxon>Eukaryota</taxon>
        <taxon>Fungi</taxon>
        <taxon>Dikarya</taxon>
        <taxon>Ascomycota</taxon>
        <taxon>Saccharomycotina</taxon>
        <taxon>Saccharomycetes</taxon>
        <taxon>Saccharomycetales</taxon>
        <taxon>Saccharomycetaceae</taxon>
        <taxon>Maudiozyma</taxon>
    </lineage>
</organism>
<feature type="region of interest" description="Disordered" evidence="7">
    <location>
        <begin position="387"/>
        <end position="479"/>
    </location>
</feature>
<evidence type="ECO:0000256" key="6">
    <source>
        <dbReference type="ARBA" id="ARBA00041062"/>
    </source>
</evidence>
<reference evidence="8 9" key="1">
    <citation type="submission" date="2017-04" db="EMBL/GenBank/DDBJ databases">
        <authorList>
            <person name="Afonso C.L."/>
            <person name="Miller P.J."/>
            <person name="Scott M.A."/>
            <person name="Spackman E."/>
            <person name="Goraichik I."/>
            <person name="Dimitrov K.M."/>
            <person name="Suarez D.L."/>
            <person name="Swayne D.E."/>
        </authorList>
    </citation>
    <scope>NUCLEOTIDE SEQUENCE [LARGE SCALE GENOMIC DNA]</scope>
</reference>
<dbReference type="InterPro" id="IPR041247">
    <property type="entry name" value="Rad52_fam"/>
</dbReference>
<keyword evidence="2" id="KW-0227">DNA damage</keyword>
<keyword evidence="4" id="KW-0234">DNA repair</keyword>
<keyword evidence="3" id="KW-0233">DNA recombination</keyword>
<accession>A0A1X7QWL0</accession>
<evidence type="ECO:0000256" key="3">
    <source>
        <dbReference type="ARBA" id="ARBA00023172"/>
    </source>
</evidence>
<evidence type="ECO:0000313" key="9">
    <source>
        <dbReference type="Proteomes" id="UP000196158"/>
    </source>
</evidence>
<gene>
    <name evidence="8" type="ORF">KASA_0Q01991G</name>
</gene>
<evidence type="ECO:0000256" key="7">
    <source>
        <dbReference type="SAM" id="MobiDB-lite"/>
    </source>
</evidence>
<dbReference type="AlphaFoldDB" id="A0A1X7QWL0"/>
<evidence type="ECO:0000313" key="8">
    <source>
        <dbReference type="EMBL" id="SMN17835.1"/>
    </source>
</evidence>
<dbReference type="STRING" id="1789683.A0A1X7QWL0"/>
<evidence type="ECO:0000256" key="2">
    <source>
        <dbReference type="ARBA" id="ARBA00022763"/>
    </source>
</evidence>
<dbReference type="PANTHER" id="PTHR12132">
    <property type="entry name" value="DNA REPAIR AND RECOMBINATION PROTEIN RAD52, RAD59"/>
    <property type="match status" value="1"/>
</dbReference>
<dbReference type="FunFam" id="3.30.390.80:FF:000001">
    <property type="entry name" value="DNA repair protein RAD52 homolog"/>
    <property type="match status" value="1"/>
</dbReference>
<protein>
    <recommendedName>
        <fullName evidence="6">DNA repair and recombination protein RAD52</fullName>
    </recommendedName>
</protein>
<dbReference type="InterPro" id="IPR007232">
    <property type="entry name" value="Rad52_Rad59_Rad22"/>
</dbReference>
<dbReference type="InterPro" id="IPR042525">
    <property type="entry name" value="Rad52_Rad59_Rad22_sf"/>
</dbReference>
<sequence>MDEKKPVFPSDQEIQYKLQKKLGPEFVSKRIGFGKNKIAYVEGWKVINLANQIFGYNGWSTDVKSVTVDFLDEKQGRYSIGCSAIIRVSLANGSYREDVGYGTSENERRKGVAFENAKKTAVTDALKRAMRCYGNALGNCFYDKDFLSKIDKMKYDPPDIEEANLYRASDEYSERSRAPTKEVHDENIDLPNKRRQLTKVEPSNGPNSTSIPIRVNNKVTTTPSVPVPTKNIHPANPSIGNNLNPSNTPNPNLDLEHEDLLDDSFTMSDDFQDDDLLNMSNSRVESNFVPRESTNGNNVNPVAFVTAKGAISVQKNRDAIPSDNVFDPKYQAHSIKHTIDQTTSKHIPVASANQKRPIESRDSVYEKFAAKGKQLENTETVSAKISDTTDISPETSITSSNTIVDTSVSSDLSKPATGNNNNNIPEQQKQGESMAPKFAPPSKVVHPNNYVPVPNPVRSSRREVGRPKVNPLHLKRTNP</sequence>
<dbReference type="PANTHER" id="PTHR12132:SF1">
    <property type="entry name" value="DNA REPAIR PROTEIN RAD52 HOMOLOG"/>
    <property type="match status" value="1"/>
</dbReference>
<dbReference type="GO" id="GO:0045002">
    <property type="term" value="P:double-strand break repair via single-strand annealing"/>
    <property type="evidence" value="ECO:0007669"/>
    <property type="project" value="InterPro"/>
</dbReference>
<dbReference type="InterPro" id="IPR004585">
    <property type="entry name" value="DNA_recomb/repair_Rad52"/>
</dbReference>
<dbReference type="Proteomes" id="UP000196158">
    <property type="component" value="Unassembled WGS sequence"/>
</dbReference>
<dbReference type="OrthoDB" id="206565at2759"/>
<evidence type="ECO:0000256" key="1">
    <source>
        <dbReference type="ARBA" id="ARBA00006638"/>
    </source>
</evidence>
<dbReference type="Gene3D" id="3.30.390.80">
    <property type="entry name" value="DNA repair protein Rad52/59/22"/>
    <property type="match status" value="1"/>
</dbReference>
<dbReference type="GO" id="GO:0006312">
    <property type="term" value="P:mitotic recombination"/>
    <property type="evidence" value="ECO:0007669"/>
    <property type="project" value="TreeGrafter"/>
</dbReference>
<dbReference type="Pfam" id="PF04098">
    <property type="entry name" value="Rad52_Rad22"/>
    <property type="match status" value="1"/>
</dbReference>
<evidence type="ECO:0000256" key="5">
    <source>
        <dbReference type="ARBA" id="ARBA00037138"/>
    </source>
</evidence>
<dbReference type="GO" id="GO:0005634">
    <property type="term" value="C:nucleus"/>
    <property type="evidence" value="ECO:0007669"/>
    <property type="project" value="InterPro"/>
</dbReference>
<evidence type="ECO:0000256" key="4">
    <source>
        <dbReference type="ARBA" id="ARBA00023204"/>
    </source>
</evidence>